<evidence type="ECO:0000256" key="9">
    <source>
        <dbReference type="ARBA" id="ARBA00023136"/>
    </source>
</evidence>
<dbReference type="InterPro" id="IPR003895">
    <property type="entry name" value="T3SS_SctE/BipB"/>
</dbReference>
<evidence type="ECO:0000256" key="8">
    <source>
        <dbReference type="ARBA" id="ARBA00023026"/>
    </source>
</evidence>
<evidence type="ECO:0000259" key="14">
    <source>
        <dbReference type="Pfam" id="PF04888"/>
    </source>
</evidence>
<dbReference type="EMBL" id="JBDXMI010000001">
    <property type="protein sequence ID" value="MEO9383012.1"/>
    <property type="molecule type" value="Genomic_DNA"/>
</dbReference>
<dbReference type="PRINTS" id="PR01375">
    <property type="entry name" value="BACINVASINB"/>
</dbReference>
<dbReference type="Proteomes" id="UP001462502">
    <property type="component" value="Unassembled WGS sequence"/>
</dbReference>
<evidence type="ECO:0000256" key="10">
    <source>
        <dbReference type="ARBA" id="ARBA00025490"/>
    </source>
</evidence>
<reference evidence="16 17" key="1">
    <citation type="submission" date="2024-05" db="EMBL/GenBank/DDBJ databases">
        <authorList>
            <person name="De Oliveira J.P."/>
            <person name="Noriler S.A."/>
            <person name="De Oliveira A.G."/>
            <person name="Sipoli D.S."/>
        </authorList>
    </citation>
    <scope>NUCLEOTIDE SEQUENCE [LARGE SCALE GENOMIC DNA]</scope>
    <source>
        <strain evidence="16 17">LABIM192</strain>
    </source>
</reference>
<gene>
    <name evidence="16" type="primary">sctE</name>
    <name evidence="16" type="ORF">ABI908_02630</name>
</gene>
<organism evidence="16 17">
    <name type="scientific">Chromobacterium phragmitis</name>
    <dbReference type="NCBI Taxonomy" id="2202141"/>
    <lineage>
        <taxon>Bacteria</taxon>
        <taxon>Pseudomonadati</taxon>
        <taxon>Pseudomonadota</taxon>
        <taxon>Betaproteobacteria</taxon>
        <taxon>Neisseriales</taxon>
        <taxon>Chromobacteriaceae</taxon>
        <taxon>Chromobacterium</taxon>
    </lineage>
</organism>
<dbReference type="InterPro" id="IPR006972">
    <property type="entry name" value="BipB-like_C"/>
</dbReference>
<evidence type="ECO:0000313" key="16">
    <source>
        <dbReference type="EMBL" id="MEO9383012.1"/>
    </source>
</evidence>
<keyword evidence="8" id="KW-0843">Virulence</keyword>
<evidence type="ECO:0000256" key="11">
    <source>
        <dbReference type="ARBA" id="ARBA00035640"/>
    </source>
</evidence>
<keyword evidence="5 13" id="KW-0812">Transmembrane</keyword>
<evidence type="ECO:0000259" key="15">
    <source>
        <dbReference type="Pfam" id="PF16535"/>
    </source>
</evidence>
<feature type="domain" description="IpaB/BipB/SctE N-terminal" evidence="15">
    <location>
        <begin position="79"/>
        <end position="229"/>
    </location>
</feature>
<keyword evidence="17" id="KW-1185">Reference proteome</keyword>
<evidence type="ECO:0000256" key="1">
    <source>
        <dbReference type="ARBA" id="ARBA00004551"/>
    </source>
</evidence>
<feature type="transmembrane region" description="Helical" evidence="13">
    <location>
        <begin position="400"/>
        <end position="423"/>
    </location>
</feature>
<evidence type="ECO:0000256" key="6">
    <source>
        <dbReference type="ARBA" id="ARBA00022870"/>
    </source>
</evidence>
<sequence>MSGSTVIGHSPYLSNPELAKAMFEGTRVGEKFVDTAQKTAQALFNTRVADDAGSPRAKRGADLNTPALTPPKKEVDSGSKLTELLGRLMTLLGEVSLSQLESRLATWSALMASQQKQGDELSQAFSSAVDEAKLAGDILQAAVGDFDSATKAANDAQRAAAEAKAKLDAMKPGEPGYEAAKLASDQAALAAQQALGKAKLAGEAAEKARAASVEKNKAADELATKVQGASVNTETAREAGKAHLSNIATLTYLMAQFSKLVGENSEKSLQNDLELFQAMQESRQKEMDKKSSEYQEEVRKSEELNRVMGCVGKILGALLTVVSVVAAAFTGGASLALAAVGVALMVADQVGKAITGVSFMEEAMKPLMEKVIQPLMELISKGLTKALEAFGMDKAKAEKVGAIMGAIVSAIAMIVVVVVVAVVGKGAAAKLGNALARVIGDAIKKLMPKVLKQLADGVGKSIGKTFVQGMQHLGLRTDELSRQMTANTLNKVALGIGAVNTGAQVGGNVSQGVFMKNASDAIAEFTLARAFSEQIEQWLKQAVEAFGSTQKITQQLTSAMSDAMQQNAEASRFVLRHSQA</sequence>
<comment type="caution">
    <text evidence="16">The sequence shown here is derived from an EMBL/GenBank/DDBJ whole genome shotgun (WGS) entry which is preliminary data.</text>
</comment>
<keyword evidence="4" id="KW-0964">Secreted</keyword>
<comment type="function">
    <text evidence="10">Plays a role in the bacterium-induced formation of multinucleated giant cell (MNGC), which is formed after host cell fusion, as well as in the intercellular spreading of bacteria and in the induction of apoptosis in macrophages. May act in concert with other effector proteins to induce fusion of host cell membranes.</text>
</comment>
<name>A0ABV0INZ8_9NEIS</name>
<evidence type="ECO:0000256" key="7">
    <source>
        <dbReference type="ARBA" id="ARBA00022989"/>
    </source>
</evidence>
<dbReference type="InterPro" id="IPR032391">
    <property type="entry name" value="IpaB/BipB/SctE_N"/>
</dbReference>
<feature type="region of interest" description="Disordered" evidence="12">
    <location>
        <begin position="50"/>
        <end position="76"/>
    </location>
</feature>
<accession>A0ABV0INZ8</accession>
<keyword evidence="7 13" id="KW-1133">Transmembrane helix</keyword>
<keyword evidence="6" id="KW-1043">Host membrane</keyword>
<proteinExistence type="inferred from homology"/>
<evidence type="ECO:0000256" key="3">
    <source>
        <dbReference type="ARBA" id="ARBA00018823"/>
    </source>
</evidence>
<dbReference type="RefSeq" id="WP_347937570.1">
    <property type="nucleotide sequence ID" value="NZ_JBDXMI010000001.1"/>
</dbReference>
<comment type="subcellular location">
    <subcellularLocation>
        <location evidence="1">Host membrane</location>
    </subcellularLocation>
    <subcellularLocation>
        <location evidence="2">Secreted</location>
    </subcellularLocation>
</comment>
<keyword evidence="9 13" id="KW-0472">Membrane</keyword>
<evidence type="ECO:0000256" key="4">
    <source>
        <dbReference type="ARBA" id="ARBA00022525"/>
    </source>
</evidence>
<dbReference type="Pfam" id="PF04888">
    <property type="entry name" value="SseC"/>
    <property type="match status" value="1"/>
</dbReference>
<dbReference type="Gene3D" id="1.20.120.330">
    <property type="entry name" value="Nucleotidyltransferases domain 2"/>
    <property type="match status" value="2"/>
</dbReference>
<evidence type="ECO:0000256" key="5">
    <source>
        <dbReference type="ARBA" id="ARBA00022692"/>
    </source>
</evidence>
<dbReference type="Pfam" id="PF16535">
    <property type="entry name" value="T3SSipB"/>
    <property type="match status" value="1"/>
</dbReference>
<feature type="domain" description="Translocator protein BipB-like C-terminal" evidence="14">
    <location>
        <begin position="253"/>
        <end position="576"/>
    </location>
</feature>
<evidence type="ECO:0000313" key="17">
    <source>
        <dbReference type="Proteomes" id="UP001462502"/>
    </source>
</evidence>
<protein>
    <recommendedName>
        <fullName evidence="3">Translocator protein BipB</fullName>
    </recommendedName>
</protein>
<comment type="similarity">
    <text evidence="11">Belongs to the SctE/SipB/YopB family.</text>
</comment>
<evidence type="ECO:0000256" key="12">
    <source>
        <dbReference type="SAM" id="MobiDB-lite"/>
    </source>
</evidence>
<evidence type="ECO:0000256" key="13">
    <source>
        <dbReference type="SAM" id="Phobius"/>
    </source>
</evidence>
<feature type="transmembrane region" description="Helical" evidence="13">
    <location>
        <begin position="314"/>
        <end position="347"/>
    </location>
</feature>
<evidence type="ECO:0000256" key="2">
    <source>
        <dbReference type="ARBA" id="ARBA00004613"/>
    </source>
</evidence>